<keyword evidence="2" id="KW-0677">Repeat</keyword>
<name>H3C127_TETNG</name>
<evidence type="ECO:0000256" key="4">
    <source>
        <dbReference type="PROSITE-ProRule" id="PRU00302"/>
    </source>
</evidence>
<reference evidence="7" key="1">
    <citation type="journal article" date="2004" name="Nature">
        <title>Genome duplication in the teleost fish Tetraodon nigroviridis reveals the early vertebrate proto-karyotype.</title>
        <authorList>
            <person name="Jaillon O."/>
            <person name="Aury J.-M."/>
            <person name="Brunet F."/>
            <person name="Petit J.-L."/>
            <person name="Stange-Thomann N."/>
            <person name="Mauceli E."/>
            <person name="Bouneau L."/>
            <person name="Fischer C."/>
            <person name="Ozouf-Costaz C."/>
            <person name="Bernot A."/>
            <person name="Nicaud S."/>
            <person name="Jaffe D."/>
            <person name="Fisher S."/>
            <person name="Lutfalla G."/>
            <person name="Dossat C."/>
            <person name="Segurens B."/>
            <person name="Dasilva C."/>
            <person name="Salanoubat M."/>
            <person name="Levy M."/>
            <person name="Boudet N."/>
            <person name="Castellano S."/>
            <person name="Anthouard V."/>
            <person name="Jubin C."/>
            <person name="Castelli V."/>
            <person name="Katinka M."/>
            <person name="Vacherie B."/>
            <person name="Biemont C."/>
            <person name="Skalli Z."/>
            <person name="Cattolico L."/>
            <person name="Poulain J."/>
            <person name="De Berardinis V."/>
            <person name="Cruaud C."/>
            <person name="Duprat S."/>
            <person name="Brottier P."/>
            <person name="Coutanceau J.-P."/>
            <person name="Gouzy J."/>
            <person name="Parra G."/>
            <person name="Lardier G."/>
            <person name="Chapple C."/>
            <person name="McKernan K.J."/>
            <person name="McEwan P."/>
            <person name="Bosak S."/>
            <person name="Kellis M."/>
            <person name="Volff J.-N."/>
            <person name="Guigo R."/>
            <person name="Zody M.C."/>
            <person name="Mesirov J."/>
            <person name="Lindblad-Toh K."/>
            <person name="Birren B."/>
            <person name="Nusbaum C."/>
            <person name="Kahn D."/>
            <person name="Robinson-Rechavi M."/>
            <person name="Laudet V."/>
            <person name="Schachter V."/>
            <person name="Quetier F."/>
            <person name="Saurin W."/>
            <person name="Scarpelli C."/>
            <person name="Wincker P."/>
            <person name="Lander E.S."/>
            <person name="Weissenbach J."/>
            <person name="Roest Crollius H."/>
        </authorList>
    </citation>
    <scope>NUCLEOTIDE SEQUENCE [LARGE SCALE GENOMIC DNA]</scope>
</reference>
<reference evidence="6" key="3">
    <citation type="submission" date="2025-09" db="UniProtKB">
        <authorList>
            <consortium name="Ensembl"/>
        </authorList>
    </citation>
    <scope>IDENTIFICATION</scope>
</reference>
<feature type="domain" description="Sushi" evidence="5">
    <location>
        <begin position="9"/>
        <end position="71"/>
    </location>
</feature>
<evidence type="ECO:0000313" key="7">
    <source>
        <dbReference type="Proteomes" id="UP000007303"/>
    </source>
</evidence>
<protein>
    <recommendedName>
        <fullName evidence="5">Sushi domain-containing protein</fullName>
    </recommendedName>
</protein>
<accession>H3C127</accession>
<dbReference type="Gene3D" id="2.10.70.10">
    <property type="entry name" value="Complement Module, domain 1"/>
    <property type="match status" value="3"/>
</dbReference>
<dbReference type="OMA" id="CHIAICQ"/>
<dbReference type="InterPro" id="IPR000436">
    <property type="entry name" value="Sushi_SCR_CCP_dom"/>
</dbReference>
<reference evidence="6" key="2">
    <citation type="submission" date="2025-08" db="UniProtKB">
        <authorList>
            <consortium name="Ensembl"/>
        </authorList>
    </citation>
    <scope>IDENTIFICATION</scope>
</reference>
<dbReference type="PROSITE" id="PS50923">
    <property type="entry name" value="SUSHI"/>
    <property type="match status" value="2"/>
</dbReference>
<dbReference type="CDD" id="cd00033">
    <property type="entry name" value="CCP"/>
    <property type="match status" value="2"/>
</dbReference>
<proteinExistence type="predicted"/>
<dbReference type="SMART" id="SM00032">
    <property type="entry name" value="CCP"/>
    <property type="match status" value="3"/>
</dbReference>
<evidence type="ECO:0000256" key="1">
    <source>
        <dbReference type="ARBA" id="ARBA00022729"/>
    </source>
</evidence>
<sequence>FFCISPQIGDCERPQATETFVLGTDALLLNQFPEGIQVSLQCANGYDRISGSGSTVCSNGQWSKPDLFCKKKDCGQPKAKPNMKFHISKGTQFRAIIGVSCDEGLITTLRGSSYQQCLATGWILANSRCQIVTCDRPGHVTNGNSSWTSEELPKYGETVQYTCNEGFTLVGKENITCTKNGKFNSQPPKCQ</sequence>
<dbReference type="Proteomes" id="UP000007303">
    <property type="component" value="Unassembled WGS sequence"/>
</dbReference>
<dbReference type="InParanoid" id="H3C127"/>
<feature type="disulfide bond" evidence="4">
    <location>
        <begin position="134"/>
        <end position="177"/>
    </location>
</feature>
<evidence type="ECO:0000259" key="5">
    <source>
        <dbReference type="PROSITE" id="PS50923"/>
    </source>
</evidence>
<feature type="domain" description="Sushi" evidence="5">
    <location>
        <begin position="132"/>
        <end position="191"/>
    </location>
</feature>
<organism evidence="6 7">
    <name type="scientific">Tetraodon nigroviridis</name>
    <name type="common">Spotted green pufferfish</name>
    <name type="synonym">Chelonodon nigroviridis</name>
    <dbReference type="NCBI Taxonomy" id="99883"/>
    <lineage>
        <taxon>Eukaryota</taxon>
        <taxon>Metazoa</taxon>
        <taxon>Chordata</taxon>
        <taxon>Craniata</taxon>
        <taxon>Vertebrata</taxon>
        <taxon>Euteleostomi</taxon>
        <taxon>Actinopterygii</taxon>
        <taxon>Neopterygii</taxon>
        <taxon>Teleostei</taxon>
        <taxon>Neoteleostei</taxon>
        <taxon>Acanthomorphata</taxon>
        <taxon>Eupercaria</taxon>
        <taxon>Tetraodontiformes</taxon>
        <taxon>Tetradontoidea</taxon>
        <taxon>Tetraodontidae</taxon>
        <taxon>Tetraodon</taxon>
    </lineage>
</organism>
<dbReference type="InterPro" id="IPR035976">
    <property type="entry name" value="Sushi/SCR/CCP_sf"/>
</dbReference>
<keyword evidence="1" id="KW-0732">Signal</keyword>
<dbReference type="STRING" id="99883.ENSTNIP00000001943"/>
<dbReference type="AlphaFoldDB" id="H3C127"/>
<evidence type="ECO:0000256" key="3">
    <source>
        <dbReference type="ARBA" id="ARBA00023157"/>
    </source>
</evidence>
<dbReference type="PANTHER" id="PTHR45656">
    <property type="entry name" value="PROTEIN CBR-CLEC-78"/>
    <property type="match status" value="1"/>
</dbReference>
<dbReference type="Ensembl" id="ENSTNIT00000001406.1">
    <property type="protein sequence ID" value="ENSTNIP00000001943.1"/>
    <property type="gene ID" value="ENSTNIG00000001309.1"/>
</dbReference>
<evidence type="ECO:0000256" key="2">
    <source>
        <dbReference type="ARBA" id="ARBA00022737"/>
    </source>
</evidence>
<keyword evidence="4" id="KW-0768">Sushi</keyword>
<comment type="caution">
    <text evidence="4">Lacks conserved residue(s) required for the propagation of feature annotation.</text>
</comment>
<dbReference type="PANTHER" id="PTHR45656:SF4">
    <property type="entry name" value="PROTEIN CBR-CLEC-78"/>
    <property type="match status" value="1"/>
</dbReference>
<keyword evidence="3 4" id="KW-1015">Disulfide bond</keyword>
<dbReference type="Pfam" id="PF00084">
    <property type="entry name" value="Sushi"/>
    <property type="match status" value="3"/>
</dbReference>
<dbReference type="HOGENOM" id="CLU_1323598_0_0_1"/>
<feature type="disulfide bond" evidence="4">
    <location>
        <begin position="42"/>
        <end position="69"/>
    </location>
</feature>
<dbReference type="GeneTree" id="ENSGT00940000161110"/>
<dbReference type="InterPro" id="IPR051277">
    <property type="entry name" value="SEZ6_CSMD_C4BPB_Regulators"/>
</dbReference>
<dbReference type="SUPFAM" id="SSF57535">
    <property type="entry name" value="Complement control module/SCR domain"/>
    <property type="match status" value="3"/>
</dbReference>
<feature type="disulfide bond" evidence="4">
    <location>
        <begin position="163"/>
        <end position="190"/>
    </location>
</feature>
<keyword evidence="7" id="KW-1185">Reference proteome</keyword>
<evidence type="ECO:0000313" key="6">
    <source>
        <dbReference type="Ensembl" id="ENSTNIP00000001943.1"/>
    </source>
</evidence>